<dbReference type="AlphaFoldDB" id="A0A397VKL4"/>
<keyword evidence="1" id="KW-1133">Transmembrane helix</keyword>
<accession>A0A397VKL4</accession>
<sequence>MQNEKLTLRGLILKFCSDFFVWRKRQFCKHNSFRNFILHRFCSFIGKSLMAGMVNDLVTQMNNNQMLVISKGEIIIMQWWSKQQYKICVRIIDMSKLANEIKFYHKGNLACSSNSTSFRMFASSSNSRISVLSLLAWFSAFFNLRFNFFSSFFNSLMYLVRQIIIDLKILLC</sequence>
<feature type="transmembrane region" description="Helical" evidence="1">
    <location>
        <begin position="129"/>
        <end position="146"/>
    </location>
</feature>
<evidence type="ECO:0000313" key="3">
    <source>
        <dbReference type="Proteomes" id="UP000266673"/>
    </source>
</evidence>
<reference evidence="2 3" key="1">
    <citation type="submission" date="2018-06" db="EMBL/GenBank/DDBJ databases">
        <title>Comparative genomics reveals the genomic features of Rhizophagus irregularis, R. cerebriforme, R. diaphanum and Gigaspora rosea, and their symbiotic lifestyle signature.</title>
        <authorList>
            <person name="Morin E."/>
            <person name="San Clemente H."/>
            <person name="Chen E.C.H."/>
            <person name="De La Providencia I."/>
            <person name="Hainaut M."/>
            <person name="Kuo A."/>
            <person name="Kohler A."/>
            <person name="Murat C."/>
            <person name="Tang N."/>
            <person name="Roy S."/>
            <person name="Loubradou J."/>
            <person name="Henrissat B."/>
            <person name="Grigoriev I.V."/>
            <person name="Corradi N."/>
            <person name="Roux C."/>
            <person name="Martin F.M."/>
        </authorList>
    </citation>
    <scope>NUCLEOTIDE SEQUENCE [LARGE SCALE GENOMIC DNA]</scope>
    <source>
        <strain evidence="2 3">DAOM 194757</strain>
    </source>
</reference>
<protein>
    <submittedName>
        <fullName evidence="2">Uncharacterized protein</fullName>
    </submittedName>
</protein>
<gene>
    <name evidence="2" type="ORF">C2G38_1087469</name>
</gene>
<keyword evidence="1" id="KW-0812">Transmembrane</keyword>
<evidence type="ECO:0000313" key="2">
    <source>
        <dbReference type="EMBL" id="RIB21539.1"/>
    </source>
</evidence>
<keyword evidence="3" id="KW-1185">Reference proteome</keyword>
<proteinExistence type="predicted"/>
<organism evidence="2 3">
    <name type="scientific">Gigaspora rosea</name>
    <dbReference type="NCBI Taxonomy" id="44941"/>
    <lineage>
        <taxon>Eukaryota</taxon>
        <taxon>Fungi</taxon>
        <taxon>Fungi incertae sedis</taxon>
        <taxon>Mucoromycota</taxon>
        <taxon>Glomeromycotina</taxon>
        <taxon>Glomeromycetes</taxon>
        <taxon>Diversisporales</taxon>
        <taxon>Gigasporaceae</taxon>
        <taxon>Gigaspora</taxon>
    </lineage>
</organism>
<comment type="caution">
    <text evidence="2">The sequence shown here is derived from an EMBL/GenBank/DDBJ whole genome shotgun (WGS) entry which is preliminary data.</text>
</comment>
<dbReference type="EMBL" id="QKWP01000354">
    <property type="protein sequence ID" value="RIB21539.1"/>
    <property type="molecule type" value="Genomic_DNA"/>
</dbReference>
<keyword evidence="1" id="KW-0472">Membrane</keyword>
<evidence type="ECO:0000256" key="1">
    <source>
        <dbReference type="SAM" id="Phobius"/>
    </source>
</evidence>
<name>A0A397VKL4_9GLOM</name>
<dbReference type="Proteomes" id="UP000266673">
    <property type="component" value="Unassembled WGS sequence"/>
</dbReference>